<keyword evidence="3" id="KW-1185">Reference proteome</keyword>
<gene>
    <name evidence="2" type="ORF">ANME2D_02543</name>
</gene>
<dbReference type="Proteomes" id="UP000027153">
    <property type="component" value="Unassembled WGS sequence"/>
</dbReference>
<organism evidence="2 3">
    <name type="scientific">Candidatus Methanoperedens nitratireducens</name>
    <dbReference type="NCBI Taxonomy" id="1392998"/>
    <lineage>
        <taxon>Archaea</taxon>
        <taxon>Methanobacteriati</taxon>
        <taxon>Methanobacteriota</taxon>
        <taxon>Stenosarchaea group</taxon>
        <taxon>Methanomicrobia</taxon>
        <taxon>Methanosarcinales</taxon>
        <taxon>ANME-2 cluster</taxon>
        <taxon>Candidatus Methanoperedentaceae</taxon>
        <taxon>Candidatus Methanoperedens</taxon>
    </lineage>
</organism>
<keyword evidence="2" id="KW-0489">Methyltransferase</keyword>
<evidence type="ECO:0000313" key="3">
    <source>
        <dbReference type="Proteomes" id="UP000027153"/>
    </source>
</evidence>
<evidence type="ECO:0000259" key="1">
    <source>
        <dbReference type="Pfam" id="PF08241"/>
    </source>
</evidence>
<dbReference type="CDD" id="cd02440">
    <property type="entry name" value="AdoMet_MTases"/>
    <property type="match status" value="1"/>
</dbReference>
<protein>
    <submittedName>
        <fullName evidence="2">Methyltransferase family protein</fullName>
    </submittedName>
</protein>
<dbReference type="Pfam" id="PF08241">
    <property type="entry name" value="Methyltransf_11"/>
    <property type="match status" value="1"/>
</dbReference>
<dbReference type="EMBL" id="JMIY01000007">
    <property type="protein sequence ID" value="KCZ70523.1"/>
    <property type="molecule type" value="Genomic_DNA"/>
</dbReference>
<proteinExistence type="predicted"/>
<accession>A0A062V1M5</accession>
<dbReference type="Gene3D" id="3.40.50.150">
    <property type="entry name" value="Vaccinia Virus protein VP39"/>
    <property type="match status" value="1"/>
</dbReference>
<dbReference type="InterPro" id="IPR013216">
    <property type="entry name" value="Methyltransf_11"/>
</dbReference>
<keyword evidence="2" id="KW-0808">Transferase</keyword>
<feature type="domain" description="Methyltransferase type 11" evidence="1">
    <location>
        <begin position="44"/>
        <end position="133"/>
    </location>
</feature>
<evidence type="ECO:0000313" key="2">
    <source>
        <dbReference type="EMBL" id="KCZ70523.1"/>
    </source>
</evidence>
<dbReference type="GO" id="GO:0008757">
    <property type="term" value="F:S-adenosylmethionine-dependent methyltransferase activity"/>
    <property type="evidence" value="ECO:0007669"/>
    <property type="project" value="InterPro"/>
</dbReference>
<dbReference type="PATRIC" id="fig|1392998.3.peg.2843"/>
<dbReference type="SUPFAM" id="SSF53335">
    <property type="entry name" value="S-adenosyl-L-methionine-dependent methyltransferases"/>
    <property type="match status" value="1"/>
</dbReference>
<dbReference type="AlphaFoldDB" id="A0A062V1M5"/>
<dbReference type="InterPro" id="IPR029063">
    <property type="entry name" value="SAM-dependent_MTases_sf"/>
</dbReference>
<dbReference type="GO" id="GO:0032259">
    <property type="term" value="P:methylation"/>
    <property type="evidence" value="ECO:0007669"/>
    <property type="project" value="UniProtKB-KW"/>
</dbReference>
<dbReference type="RefSeq" id="WP_048092189.1">
    <property type="nucleotide sequence ID" value="NZ_JMIY01000007.1"/>
</dbReference>
<sequence length="219" mass="25757">MESNEIQEIYRKRFGEDLDFRQKMYLVLCSEFFQKYIPEDSTVLEIGAGYCEFINNIKAKSKIALDLNPDVKSFAKDSVEVIISSSVDMREIGDGSVDVVFTNNFFEHLSKENIIKTVKEIRRVLRDDGRFLILQPNVRFCFRDYWMFFDHITPLDDRSLSEVLEVNGFRVVECRPKFLPYTIKSKLPKSIFLLELYLKFPIVHRLFGKQAFIHAKKSL</sequence>
<dbReference type="OrthoDB" id="147504at2157"/>
<name>A0A062V1M5_9EURY</name>
<comment type="caution">
    <text evidence="2">The sequence shown here is derived from an EMBL/GenBank/DDBJ whole genome shotgun (WGS) entry which is preliminary data.</text>
</comment>
<reference evidence="2 3" key="1">
    <citation type="journal article" date="2013" name="Nature">
        <title>Anaerobic oxidation of methane coupled to nitrate reduction in a novel archaeal lineage.</title>
        <authorList>
            <person name="Haroon M.F."/>
            <person name="Hu S."/>
            <person name="Shi Y."/>
            <person name="Imelfort M."/>
            <person name="Keller J."/>
            <person name="Hugenholtz P."/>
            <person name="Yuan Z."/>
            <person name="Tyson G.W."/>
        </authorList>
    </citation>
    <scope>NUCLEOTIDE SEQUENCE [LARGE SCALE GENOMIC DNA]</scope>
    <source>
        <strain evidence="2 3">ANME-2d</strain>
    </source>
</reference>